<evidence type="ECO:0000313" key="1">
    <source>
        <dbReference type="EMBL" id="QTH71542.1"/>
    </source>
</evidence>
<dbReference type="KEGG" id="pxi:J5O05_00725"/>
<keyword evidence="2" id="KW-1185">Reference proteome</keyword>
<dbReference type="Proteomes" id="UP000664904">
    <property type="component" value="Chromosome"/>
</dbReference>
<keyword evidence="1" id="KW-0378">Hydrolase</keyword>
<dbReference type="AlphaFoldDB" id="A0A975DI33"/>
<gene>
    <name evidence="1" type="ORF">J5O05_00725</name>
</gene>
<dbReference type="SUPFAM" id="SSF56784">
    <property type="entry name" value="HAD-like"/>
    <property type="match status" value="1"/>
</dbReference>
<dbReference type="Gene3D" id="1.20.1440.100">
    <property type="entry name" value="SG protein - dephosphorylation function"/>
    <property type="match status" value="1"/>
</dbReference>
<evidence type="ECO:0000313" key="2">
    <source>
        <dbReference type="Proteomes" id="UP000664904"/>
    </source>
</evidence>
<dbReference type="GO" id="GO:0005737">
    <property type="term" value="C:cytoplasm"/>
    <property type="evidence" value="ECO:0007669"/>
    <property type="project" value="TreeGrafter"/>
</dbReference>
<dbReference type="InterPro" id="IPR036412">
    <property type="entry name" value="HAD-like_sf"/>
</dbReference>
<dbReference type="GO" id="GO:0000287">
    <property type="term" value="F:magnesium ion binding"/>
    <property type="evidence" value="ECO:0007669"/>
    <property type="project" value="TreeGrafter"/>
</dbReference>
<protein>
    <submittedName>
        <fullName evidence="1">HAD-IB family hydrolase</fullName>
    </submittedName>
</protein>
<sequence>MDLALFDFDGTITDTEMYTPFVKHTTSLSRRVMTSPILIPALVLYKLKLLPARKMRPLVSFLAFVGKRRNKIENDGQYFVKSVISKHLREIALERIKWHQARGDRVVVVSASLDAYLTPWSRTLGVELLCSELSGANRLSGLYRHGDVSCETKALLVQGLCDLSAYHSIYAYGDTDEDSALLTLATHQYLNWELVNESFNKE</sequence>
<dbReference type="GO" id="GO:0036424">
    <property type="term" value="F:L-phosphoserine phosphatase activity"/>
    <property type="evidence" value="ECO:0007669"/>
    <property type="project" value="TreeGrafter"/>
</dbReference>
<dbReference type="Gene3D" id="3.40.50.1000">
    <property type="entry name" value="HAD superfamily/HAD-like"/>
    <property type="match status" value="1"/>
</dbReference>
<dbReference type="GO" id="GO:0006564">
    <property type="term" value="P:L-serine biosynthetic process"/>
    <property type="evidence" value="ECO:0007669"/>
    <property type="project" value="TreeGrafter"/>
</dbReference>
<dbReference type="InterPro" id="IPR023214">
    <property type="entry name" value="HAD_sf"/>
</dbReference>
<organism evidence="1 2">
    <name type="scientific">Pseudoalteromonas xiamenensis</name>
    <dbReference type="NCBI Taxonomy" id="882626"/>
    <lineage>
        <taxon>Bacteria</taxon>
        <taxon>Pseudomonadati</taxon>
        <taxon>Pseudomonadota</taxon>
        <taxon>Gammaproteobacteria</taxon>
        <taxon>Alteromonadales</taxon>
        <taxon>Pseudoalteromonadaceae</taxon>
        <taxon>Pseudoalteromonas</taxon>
    </lineage>
</organism>
<proteinExistence type="predicted"/>
<name>A0A975DI33_9GAMM</name>
<dbReference type="Pfam" id="PF12710">
    <property type="entry name" value="HAD"/>
    <property type="match status" value="1"/>
</dbReference>
<dbReference type="PANTHER" id="PTHR43344:SF14">
    <property type="entry name" value="HAD-IB FAMILY HYDROLASE"/>
    <property type="match status" value="1"/>
</dbReference>
<dbReference type="NCBIfam" id="TIGR01488">
    <property type="entry name" value="HAD-SF-IB"/>
    <property type="match status" value="1"/>
</dbReference>
<dbReference type="InterPro" id="IPR050582">
    <property type="entry name" value="HAD-like_SerB"/>
</dbReference>
<dbReference type="RefSeq" id="WP_208843168.1">
    <property type="nucleotide sequence ID" value="NZ_CP072133.1"/>
</dbReference>
<dbReference type="InterPro" id="IPR006385">
    <property type="entry name" value="HAD_hydro_SerB1"/>
</dbReference>
<reference evidence="1" key="1">
    <citation type="submission" date="2021-03" db="EMBL/GenBank/DDBJ databases">
        <title>Complete Genome of Pseudoalteromonas xiamenensis STKMTI.2, a new potential marine bacterium producing anti-Vibrio compounds.</title>
        <authorList>
            <person name="Handayani D.P."/>
            <person name="Isnansetyo A."/>
            <person name="Istiqomah I."/>
            <person name="Jumina J."/>
        </authorList>
    </citation>
    <scope>NUCLEOTIDE SEQUENCE</scope>
    <source>
        <strain evidence="1">STKMTI.2</strain>
    </source>
</reference>
<dbReference type="EMBL" id="CP072133">
    <property type="protein sequence ID" value="QTH71542.1"/>
    <property type="molecule type" value="Genomic_DNA"/>
</dbReference>
<accession>A0A975DI33</accession>
<dbReference type="PANTHER" id="PTHR43344">
    <property type="entry name" value="PHOSPHOSERINE PHOSPHATASE"/>
    <property type="match status" value="1"/>
</dbReference>
<dbReference type="NCBIfam" id="TIGR01490">
    <property type="entry name" value="HAD-SF-IB-hyp1"/>
    <property type="match status" value="1"/>
</dbReference>